<feature type="domain" description="PWWP" evidence="1">
    <location>
        <begin position="285"/>
        <end position="352"/>
    </location>
</feature>
<dbReference type="CDD" id="cd05162">
    <property type="entry name" value="PWWP"/>
    <property type="match status" value="1"/>
</dbReference>
<name>E4XUA3_OIKDI</name>
<dbReference type="AlphaFoldDB" id="E4XUA3"/>
<evidence type="ECO:0000259" key="1">
    <source>
        <dbReference type="PROSITE" id="PS50812"/>
    </source>
</evidence>
<organism evidence="2">
    <name type="scientific">Oikopleura dioica</name>
    <name type="common">Tunicate</name>
    <dbReference type="NCBI Taxonomy" id="34765"/>
    <lineage>
        <taxon>Eukaryota</taxon>
        <taxon>Metazoa</taxon>
        <taxon>Chordata</taxon>
        <taxon>Tunicata</taxon>
        <taxon>Appendicularia</taxon>
        <taxon>Copelata</taxon>
        <taxon>Oikopleuridae</taxon>
        <taxon>Oikopleura</taxon>
    </lineage>
</organism>
<proteinExistence type="predicted"/>
<gene>
    <name evidence="2" type="ORF">GSOID_T00004600001</name>
</gene>
<keyword evidence="3" id="KW-1185">Reference proteome</keyword>
<reference evidence="2" key="1">
    <citation type="journal article" date="2010" name="Science">
        <title>Plasticity of animal genome architecture unmasked by rapid evolution of a pelagic tunicate.</title>
        <authorList>
            <person name="Denoeud F."/>
            <person name="Henriet S."/>
            <person name="Mungpakdee S."/>
            <person name="Aury J.M."/>
            <person name="Da Silva C."/>
            <person name="Brinkmann H."/>
            <person name="Mikhaleva J."/>
            <person name="Olsen L.C."/>
            <person name="Jubin C."/>
            <person name="Canestro C."/>
            <person name="Bouquet J.M."/>
            <person name="Danks G."/>
            <person name="Poulain J."/>
            <person name="Campsteijn C."/>
            <person name="Adamski M."/>
            <person name="Cross I."/>
            <person name="Yadetie F."/>
            <person name="Muffato M."/>
            <person name="Louis A."/>
            <person name="Butcher S."/>
            <person name="Tsagkogeorga G."/>
            <person name="Konrad A."/>
            <person name="Singh S."/>
            <person name="Jensen M.F."/>
            <person name="Cong E.H."/>
            <person name="Eikeseth-Otteraa H."/>
            <person name="Noel B."/>
            <person name="Anthouard V."/>
            <person name="Porcel B.M."/>
            <person name="Kachouri-Lafond R."/>
            <person name="Nishino A."/>
            <person name="Ugolini M."/>
            <person name="Chourrout P."/>
            <person name="Nishida H."/>
            <person name="Aasland R."/>
            <person name="Huzurbazar S."/>
            <person name="Westhof E."/>
            <person name="Delsuc F."/>
            <person name="Lehrach H."/>
            <person name="Reinhardt R."/>
            <person name="Weissenbach J."/>
            <person name="Roy S.W."/>
            <person name="Artiguenave F."/>
            <person name="Postlethwait J.H."/>
            <person name="Manak J.R."/>
            <person name="Thompson E.M."/>
            <person name="Jaillon O."/>
            <person name="Du Pasquier L."/>
            <person name="Boudinot P."/>
            <person name="Liberles D.A."/>
            <person name="Volff J.N."/>
            <person name="Philippe H."/>
            <person name="Lenhard B."/>
            <person name="Roest Crollius H."/>
            <person name="Wincker P."/>
            <person name="Chourrout D."/>
        </authorList>
    </citation>
    <scope>NUCLEOTIDE SEQUENCE [LARGE SCALE GENOMIC DNA]</scope>
</reference>
<accession>E4XUA3</accession>
<protein>
    <recommendedName>
        <fullName evidence="1">PWWP domain-containing protein</fullName>
    </recommendedName>
</protein>
<dbReference type="Pfam" id="PF00855">
    <property type="entry name" value="PWWP"/>
    <property type="match status" value="1"/>
</dbReference>
<dbReference type="OrthoDB" id="6727154at2759"/>
<evidence type="ECO:0000313" key="2">
    <source>
        <dbReference type="EMBL" id="CBY13300.1"/>
    </source>
</evidence>
<dbReference type="EMBL" id="FN653175">
    <property type="protein sequence ID" value="CBY13300.1"/>
    <property type="molecule type" value="Genomic_DNA"/>
</dbReference>
<dbReference type="Proteomes" id="UP000001307">
    <property type="component" value="Unassembled WGS sequence"/>
</dbReference>
<evidence type="ECO:0000313" key="3">
    <source>
        <dbReference type="Proteomes" id="UP000001307"/>
    </source>
</evidence>
<dbReference type="InParanoid" id="E4XUA3"/>
<dbReference type="PROSITE" id="PS50812">
    <property type="entry name" value="PWWP"/>
    <property type="match status" value="1"/>
</dbReference>
<dbReference type="InterPro" id="IPR000313">
    <property type="entry name" value="PWWP_dom"/>
</dbReference>
<sequence>MEFLKQNANRHGLDQAKKTLDEIDEYFSSESCEIIYGERHVQSWEWNTAAIPFSFSNFRDFGRFFEKSEIQFLWLSCLGEYSGLLAPETRTSKNSFIRKLQFRASDERLTEMSPRQLSSFVEDDRHRLMPCFTNIKVERIDHYTDSSVVTLLLDRRLILPTRAPINNLQEAEMKTYWRDSNTPHHIFKEPHIEKLRIVHKFDAAGKIVQWHWHYEDNDISELPISSPIDKLYQKIHLKITNFLNEHNEEKIERARRSPQIYQNEEMETNLRPVTDNEDELSEFQHGQPCWAKMKGYQWWPARIDFIRSSEYPNKHQGPDLLAKPNFWHPVFFYGDHSISWIKYENLRPFDPKKAVEESKSFSGNREKLKAAIIEAVRTPWIKLQFKVKGLDRLGPNSSKEKIERTFTTRLIAAPKRWLDGETEKVDEENEDWRALKWSSVNTMIAELDPDGRARA</sequence>
<dbReference type="SMART" id="SM00293">
    <property type="entry name" value="PWWP"/>
    <property type="match status" value="1"/>
</dbReference>
<dbReference type="Gene3D" id="2.30.30.140">
    <property type="match status" value="1"/>
</dbReference>
<dbReference type="SUPFAM" id="SSF63748">
    <property type="entry name" value="Tudor/PWWP/MBT"/>
    <property type="match status" value="1"/>
</dbReference>